<name>A0AAE3KE00_9GAMM</name>
<evidence type="ECO:0000313" key="2">
    <source>
        <dbReference type="EMBL" id="MCP1676893.1"/>
    </source>
</evidence>
<organism evidence="2 3">
    <name type="scientific">Natronocella acetinitrilica</name>
    <dbReference type="NCBI Taxonomy" id="414046"/>
    <lineage>
        <taxon>Bacteria</taxon>
        <taxon>Pseudomonadati</taxon>
        <taxon>Pseudomonadota</taxon>
        <taxon>Gammaproteobacteria</taxon>
        <taxon>Chromatiales</taxon>
        <taxon>Ectothiorhodospiraceae</taxon>
        <taxon>Natronocella</taxon>
    </lineage>
</organism>
<dbReference type="Gene3D" id="2.40.160.10">
    <property type="entry name" value="Porin"/>
    <property type="match status" value="1"/>
</dbReference>
<evidence type="ECO:0000256" key="1">
    <source>
        <dbReference type="SAM" id="SignalP"/>
    </source>
</evidence>
<keyword evidence="1" id="KW-0732">Signal</keyword>
<protein>
    <recommendedName>
        <fullName evidence="4">Porin</fullName>
    </recommendedName>
</protein>
<dbReference type="SUPFAM" id="SSF56935">
    <property type="entry name" value="Porins"/>
    <property type="match status" value="1"/>
</dbReference>
<reference evidence="2" key="1">
    <citation type="submission" date="2022-03" db="EMBL/GenBank/DDBJ databases">
        <title>Genomic Encyclopedia of Type Strains, Phase III (KMG-III): the genomes of soil and plant-associated and newly described type strains.</title>
        <authorList>
            <person name="Whitman W."/>
        </authorList>
    </citation>
    <scope>NUCLEOTIDE SEQUENCE</scope>
    <source>
        <strain evidence="2">ANL 6-2</strain>
    </source>
</reference>
<accession>A0AAE3KE00</accession>
<dbReference type="EMBL" id="JALJXV010000012">
    <property type="protein sequence ID" value="MCP1676893.1"/>
    <property type="molecule type" value="Genomic_DNA"/>
</dbReference>
<proteinExistence type="predicted"/>
<comment type="caution">
    <text evidence="2">The sequence shown here is derived from an EMBL/GenBank/DDBJ whole genome shotgun (WGS) entry which is preliminary data.</text>
</comment>
<dbReference type="AlphaFoldDB" id="A0AAE3KE00"/>
<evidence type="ECO:0000313" key="3">
    <source>
        <dbReference type="Proteomes" id="UP001205843"/>
    </source>
</evidence>
<gene>
    <name evidence="2" type="ORF">J2T57_004067</name>
</gene>
<sequence>MNPNIHTRGRRASGLALSIAALLFSSAAAATQDDRGVMDTLQVHGFVSQGFIITDDNNFFGPSSGGGGSLKFTEVGVNASLRPLPNTLVSGQVLSRRAGDEGEDAVPRLDHGVLDYQFLSDENRSAGIQLGRFKNPFGFHNQTRDVAFTRPGILLPQSIYFDRTRSLGLAADGGSAYLSQRLASGDLRVQVGVGRPQAGRDLAQVLVLDEQPGSIDGRTSAIGQILYEHDGGRFVAALSAARVRARFNSRSSGPGDGDFEFEPYILSLQYNSEDWSLTGEFALRKSSLSGFEGPQSARNFDVTGESGYLQYTRRFLADWQWFLRYDVLYLDRDDRDGRDFAEATQLPAHSRFAKDLTAGVQWRFHPQVLLSAEYHRVDGTGWLPGADNPDPGATERRWNMLLLQTSLRF</sequence>
<dbReference type="RefSeq" id="WP_253484337.1">
    <property type="nucleotide sequence ID" value="NZ_JALJXV010000012.1"/>
</dbReference>
<keyword evidence="3" id="KW-1185">Reference proteome</keyword>
<dbReference type="InterPro" id="IPR023614">
    <property type="entry name" value="Porin_dom_sf"/>
</dbReference>
<feature type="chain" id="PRO_5042281387" description="Porin" evidence="1">
    <location>
        <begin position="31"/>
        <end position="409"/>
    </location>
</feature>
<feature type="signal peptide" evidence="1">
    <location>
        <begin position="1"/>
        <end position="30"/>
    </location>
</feature>
<evidence type="ECO:0008006" key="4">
    <source>
        <dbReference type="Google" id="ProtNLM"/>
    </source>
</evidence>
<dbReference type="Proteomes" id="UP001205843">
    <property type="component" value="Unassembled WGS sequence"/>
</dbReference>